<dbReference type="FunFam" id="2.10.25.10:FF:001047">
    <property type="entry name" value="GM21210"/>
    <property type="match status" value="1"/>
</dbReference>
<dbReference type="HOGENOM" id="CLU_003163_0_0_1"/>
<dbReference type="SMART" id="SM00181">
    <property type="entry name" value="EGF"/>
    <property type="match status" value="10"/>
</dbReference>
<proteinExistence type="predicted"/>
<dbReference type="SUPFAM" id="SSF57196">
    <property type="entry name" value="EGF/Laminin"/>
    <property type="match status" value="1"/>
</dbReference>
<keyword evidence="6" id="KW-0677">Repeat</keyword>
<evidence type="ECO:0000256" key="4">
    <source>
        <dbReference type="ARBA" id="ARBA00022536"/>
    </source>
</evidence>
<dbReference type="SMART" id="SM00539">
    <property type="entry name" value="NIDO"/>
    <property type="match status" value="1"/>
</dbReference>
<dbReference type="Gene3D" id="2.120.10.30">
    <property type="entry name" value="TolB, C-terminal domain"/>
    <property type="match status" value="1"/>
</dbReference>
<dbReference type="GO" id="GO:0005509">
    <property type="term" value="F:calcium ion binding"/>
    <property type="evidence" value="ECO:0007669"/>
    <property type="project" value="InterPro"/>
</dbReference>
<keyword evidence="7" id="KW-0106">Calcium</keyword>
<dbReference type="InterPro" id="IPR000152">
    <property type="entry name" value="EGF-type_Asp/Asn_hydroxyl_site"/>
</dbReference>
<evidence type="ECO:0000259" key="16">
    <source>
        <dbReference type="PROSITE" id="PS50026"/>
    </source>
</evidence>
<organism evidence="20">
    <name type="scientific">Drosophila grimshawi</name>
    <name type="common">Hawaiian fruit fly</name>
    <name type="synonym">Idiomyia grimshawi</name>
    <dbReference type="NCBI Taxonomy" id="7222"/>
    <lineage>
        <taxon>Eukaryota</taxon>
        <taxon>Metazoa</taxon>
        <taxon>Ecdysozoa</taxon>
        <taxon>Arthropoda</taxon>
        <taxon>Hexapoda</taxon>
        <taxon>Insecta</taxon>
        <taxon>Pterygota</taxon>
        <taxon>Neoptera</taxon>
        <taxon>Endopterygota</taxon>
        <taxon>Diptera</taxon>
        <taxon>Brachycera</taxon>
        <taxon>Muscomorpha</taxon>
        <taxon>Ephydroidea</taxon>
        <taxon>Drosophilidae</taxon>
        <taxon>Drosophila</taxon>
        <taxon>Hawaiian Drosophila</taxon>
    </lineage>
</organism>
<feature type="signal peptide" evidence="15">
    <location>
        <begin position="1"/>
        <end position="28"/>
    </location>
</feature>
<keyword evidence="11" id="KW-0325">Glycoprotein</keyword>
<evidence type="ECO:0000259" key="17">
    <source>
        <dbReference type="PROSITE" id="PS50993"/>
    </source>
</evidence>
<dbReference type="InterPro" id="IPR003886">
    <property type="entry name" value="NIDO_dom"/>
</dbReference>
<dbReference type="SMART" id="SM00135">
    <property type="entry name" value="LY"/>
    <property type="match status" value="5"/>
</dbReference>
<dbReference type="GO" id="GO:0060070">
    <property type="term" value="P:canonical Wnt signaling pathway"/>
    <property type="evidence" value="ECO:0007669"/>
    <property type="project" value="TreeGrafter"/>
</dbReference>
<evidence type="ECO:0000259" key="18">
    <source>
        <dbReference type="PROSITE" id="PS51220"/>
    </source>
</evidence>
<comment type="caution">
    <text evidence="12">Lacks conserved residue(s) required for the propagation of feature annotation.</text>
</comment>
<dbReference type="OMA" id="PGTGNQF"/>
<dbReference type="Pfam" id="PF06119">
    <property type="entry name" value="NIDO"/>
    <property type="match status" value="1"/>
</dbReference>
<dbReference type="GO" id="GO:0042813">
    <property type="term" value="F:Wnt receptor activity"/>
    <property type="evidence" value="ECO:0007669"/>
    <property type="project" value="TreeGrafter"/>
</dbReference>
<keyword evidence="8" id="KW-0084">Basement membrane</keyword>
<evidence type="ECO:0000256" key="10">
    <source>
        <dbReference type="ARBA" id="ARBA00023157"/>
    </source>
</evidence>
<evidence type="ECO:0000256" key="5">
    <source>
        <dbReference type="ARBA" id="ARBA00022729"/>
    </source>
</evidence>
<feature type="domain" description="EGF-like" evidence="16">
    <location>
        <begin position="596"/>
        <end position="636"/>
    </location>
</feature>
<reference evidence="19 20" key="1">
    <citation type="journal article" date="2007" name="Nature">
        <title>Evolution of genes and genomes on the Drosophila phylogeny.</title>
        <authorList>
            <consortium name="Drosophila 12 Genomes Consortium"/>
            <person name="Clark A.G."/>
            <person name="Eisen M.B."/>
            <person name="Smith D.R."/>
            <person name="Bergman C.M."/>
            <person name="Oliver B."/>
            <person name="Markow T.A."/>
            <person name="Kaufman T.C."/>
            <person name="Kellis M."/>
            <person name="Gelbart W."/>
            <person name="Iyer V.N."/>
            <person name="Pollard D.A."/>
            <person name="Sackton T.B."/>
            <person name="Larracuente A.M."/>
            <person name="Singh N.D."/>
            <person name="Abad J.P."/>
            <person name="Abt D.N."/>
            <person name="Adryan B."/>
            <person name="Aguade M."/>
            <person name="Akashi H."/>
            <person name="Anderson W.W."/>
            <person name="Aquadro C.F."/>
            <person name="Ardell D.H."/>
            <person name="Arguello R."/>
            <person name="Artieri C.G."/>
            <person name="Barbash D.A."/>
            <person name="Barker D."/>
            <person name="Barsanti P."/>
            <person name="Batterham P."/>
            <person name="Batzoglou S."/>
            <person name="Begun D."/>
            <person name="Bhutkar A."/>
            <person name="Blanco E."/>
            <person name="Bosak S.A."/>
            <person name="Bradley R.K."/>
            <person name="Brand A.D."/>
            <person name="Brent M.R."/>
            <person name="Brooks A.N."/>
            <person name="Brown R.H."/>
            <person name="Butlin R.K."/>
            <person name="Caggese C."/>
            <person name="Calvi B.R."/>
            <person name="Bernardo de Carvalho A."/>
            <person name="Caspi A."/>
            <person name="Castrezana S."/>
            <person name="Celniker S.E."/>
            <person name="Chang J.L."/>
            <person name="Chapple C."/>
            <person name="Chatterji S."/>
            <person name="Chinwalla A."/>
            <person name="Civetta A."/>
            <person name="Clifton S.W."/>
            <person name="Comeron J.M."/>
            <person name="Costello J.C."/>
            <person name="Coyne J.A."/>
            <person name="Daub J."/>
            <person name="David R.G."/>
            <person name="Delcher A.L."/>
            <person name="Delehaunty K."/>
            <person name="Do C.B."/>
            <person name="Ebling H."/>
            <person name="Edwards K."/>
            <person name="Eickbush T."/>
            <person name="Evans J.D."/>
            <person name="Filipski A."/>
            <person name="Findeiss S."/>
            <person name="Freyhult E."/>
            <person name="Fulton L."/>
            <person name="Fulton R."/>
            <person name="Garcia A.C."/>
            <person name="Gardiner A."/>
            <person name="Garfield D.A."/>
            <person name="Garvin B.E."/>
            <person name="Gibson G."/>
            <person name="Gilbert D."/>
            <person name="Gnerre S."/>
            <person name="Godfrey J."/>
            <person name="Good R."/>
            <person name="Gotea V."/>
            <person name="Gravely B."/>
            <person name="Greenberg A.J."/>
            <person name="Griffiths-Jones S."/>
            <person name="Gross S."/>
            <person name="Guigo R."/>
            <person name="Gustafson E.A."/>
            <person name="Haerty W."/>
            <person name="Hahn M.W."/>
            <person name="Halligan D.L."/>
            <person name="Halpern A.L."/>
            <person name="Halter G.M."/>
            <person name="Han M.V."/>
            <person name="Heger A."/>
            <person name="Hillier L."/>
            <person name="Hinrichs A.S."/>
            <person name="Holmes I."/>
            <person name="Hoskins R.A."/>
            <person name="Hubisz M.J."/>
            <person name="Hultmark D."/>
            <person name="Huntley M.A."/>
            <person name="Jaffe D.B."/>
            <person name="Jagadeeshan S."/>
            <person name="Jeck W.R."/>
            <person name="Johnson J."/>
            <person name="Jones C.D."/>
            <person name="Jordan W.C."/>
            <person name="Karpen G.H."/>
            <person name="Kataoka E."/>
            <person name="Keightley P.D."/>
            <person name="Kheradpour P."/>
            <person name="Kirkness E.F."/>
            <person name="Koerich L.B."/>
            <person name="Kristiansen K."/>
            <person name="Kudrna D."/>
            <person name="Kulathinal R.J."/>
            <person name="Kumar S."/>
            <person name="Kwok R."/>
            <person name="Lander E."/>
            <person name="Langley C.H."/>
            <person name="Lapoint R."/>
            <person name="Lazzaro B.P."/>
            <person name="Lee S.J."/>
            <person name="Levesque L."/>
            <person name="Li R."/>
            <person name="Lin C.F."/>
            <person name="Lin M.F."/>
            <person name="Lindblad-Toh K."/>
            <person name="Llopart A."/>
            <person name="Long M."/>
            <person name="Low L."/>
            <person name="Lozovsky E."/>
            <person name="Lu J."/>
            <person name="Luo M."/>
            <person name="Machado C.A."/>
            <person name="Makalowski W."/>
            <person name="Marzo M."/>
            <person name="Matsuda M."/>
            <person name="Matzkin L."/>
            <person name="McAllister B."/>
            <person name="McBride C.S."/>
            <person name="McKernan B."/>
            <person name="McKernan K."/>
            <person name="Mendez-Lago M."/>
            <person name="Minx P."/>
            <person name="Mollenhauer M.U."/>
            <person name="Montooth K."/>
            <person name="Mount S.M."/>
            <person name="Mu X."/>
            <person name="Myers E."/>
            <person name="Negre B."/>
            <person name="Newfeld S."/>
            <person name="Nielsen R."/>
            <person name="Noor M.A."/>
            <person name="O'Grady P."/>
            <person name="Pachter L."/>
            <person name="Papaceit M."/>
            <person name="Parisi M.J."/>
            <person name="Parisi M."/>
            <person name="Parts L."/>
            <person name="Pedersen J.S."/>
            <person name="Pesole G."/>
            <person name="Phillippy A.M."/>
            <person name="Ponting C.P."/>
            <person name="Pop M."/>
            <person name="Porcelli D."/>
            <person name="Powell J.R."/>
            <person name="Prohaska S."/>
            <person name="Pruitt K."/>
            <person name="Puig M."/>
            <person name="Quesneville H."/>
            <person name="Ram K.R."/>
            <person name="Rand D."/>
            <person name="Rasmussen M.D."/>
            <person name="Reed L.K."/>
            <person name="Reenan R."/>
            <person name="Reily A."/>
            <person name="Remington K.A."/>
            <person name="Rieger T.T."/>
            <person name="Ritchie M.G."/>
            <person name="Robin C."/>
            <person name="Rogers Y.H."/>
            <person name="Rohde C."/>
            <person name="Rozas J."/>
            <person name="Rubenfield M.J."/>
            <person name="Ruiz A."/>
            <person name="Russo S."/>
            <person name="Salzberg S.L."/>
            <person name="Sanchez-Gracia A."/>
            <person name="Saranga D.J."/>
            <person name="Sato H."/>
            <person name="Schaeffer S.W."/>
            <person name="Schatz M.C."/>
            <person name="Schlenke T."/>
            <person name="Schwartz R."/>
            <person name="Segarra C."/>
            <person name="Singh R.S."/>
            <person name="Sirot L."/>
            <person name="Sirota M."/>
            <person name="Sisneros N.B."/>
            <person name="Smith C.D."/>
            <person name="Smith T.F."/>
            <person name="Spieth J."/>
            <person name="Stage D.E."/>
            <person name="Stark A."/>
            <person name="Stephan W."/>
            <person name="Strausberg R.L."/>
            <person name="Strempel S."/>
            <person name="Sturgill D."/>
            <person name="Sutton G."/>
            <person name="Sutton G.G."/>
            <person name="Tao W."/>
            <person name="Teichmann S."/>
            <person name="Tobari Y.N."/>
            <person name="Tomimura Y."/>
            <person name="Tsolas J.M."/>
            <person name="Valente V.L."/>
            <person name="Venter E."/>
            <person name="Venter J.C."/>
            <person name="Vicario S."/>
            <person name="Vieira F.G."/>
            <person name="Vilella A.J."/>
            <person name="Villasante A."/>
            <person name="Walenz B."/>
            <person name="Wang J."/>
            <person name="Wasserman M."/>
            <person name="Watts T."/>
            <person name="Wilson D."/>
            <person name="Wilson R.K."/>
            <person name="Wing R.A."/>
            <person name="Wolfner M.F."/>
            <person name="Wong A."/>
            <person name="Wong G.K."/>
            <person name="Wu C.I."/>
            <person name="Wu G."/>
            <person name="Yamamoto D."/>
            <person name="Yang H.P."/>
            <person name="Yang S.P."/>
            <person name="Yorke J.A."/>
            <person name="Yoshida K."/>
            <person name="Zdobnov E."/>
            <person name="Zhang P."/>
            <person name="Zhang Y."/>
            <person name="Zimin A.V."/>
            <person name="Baldwin J."/>
            <person name="Abdouelleil A."/>
            <person name="Abdulkadir J."/>
            <person name="Abebe A."/>
            <person name="Abera B."/>
            <person name="Abreu J."/>
            <person name="Acer S.C."/>
            <person name="Aftuck L."/>
            <person name="Alexander A."/>
            <person name="An P."/>
            <person name="Anderson E."/>
            <person name="Anderson S."/>
            <person name="Arachi H."/>
            <person name="Azer M."/>
            <person name="Bachantsang P."/>
            <person name="Barry A."/>
            <person name="Bayul T."/>
            <person name="Berlin A."/>
            <person name="Bessette D."/>
            <person name="Bloom T."/>
            <person name="Blye J."/>
            <person name="Boguslavskiy L."/>
            <person name="Bonnet C."/>
            <person name="Boukhgalter B."/>
            <person name="Bourzgui I."/>
            <person name="Brown A."/>
            <person name="Cahill P."/>
            <person name="Channer S."/>
            <person name="Cheshatsang Y."/>
            <person name="Chuda L."/>
            <person name="Citroen M."/>
            <person name="Collymore A."/>
            <person name="Cooke P."/>
            <person name="Costello M."/>
            <person name="D'Aco K."/>
            <person name="Daza R."/>
            <person name="De Haan G."/>
            <person name="DeGray S."/>
            <person name="DeMaso C."/>
            <person name="Dhargay N."/>
            <person name="Dooley K."/>
            <person name="Dooley E."/>
            <person name="Doricent M."/>
            <person name="Dorje P."/>
            <person name="Dorjee K."/>
            <person name="Dupes A."/>
            <person name="Elong R."/>
            <person name="Falk J."/>
            <person name="Farina A."/>
            <person name="Faro S."/>
            <person name="Ferguson D."/>
            <person name="Fisher S."/>
            <person name="Foley C.D."/>
            <person name="Franke A."/>
            <person name="Friedrich D."/>
            <person name="Gadbois L."/>
            <person name="Gearin G."/>
            <person name="Gearin C.R."/>
            <person name="Giannoukos G."/>
            <person name="Goode T."/>
            <person name="Graham J."/>
            <person name="Grandbois E."/>
            <person name="Grewal S."/>
            <person name="Gyaltsen K."/>
            <person name="Hafez N."/>
            <person name="Hagos B."/>
            <person name="Hall J."/>
            <person name="Henson C."/>
            <person name="Hollinger A."/>
            <person name="Honan T."/>
            <person name="Huard M.D."/>
            <person name="Hughes L."/>
            <person name="Hurhula B."/>
            <person name="Husby M.E."/>
            <person name="Kamat A."/>
            <person name="Kanga B."/>
            <person name="Kashin S."/>
            <person name="Khazanovich D."/>
            <person name="Kisner P."/>
            <person name="Lance K."/>
            <person name="Lara M."/>
            <person name="Lee W."/>
            <person name="Lennon N."/>
            <person name="Letendre F."/>
            <person name="LeVine R."/>
            <person name="Lipovsky A."/>
            <person name="Liu X."/>
            <person name="Liu J."/>
            <person name="Liu S."/>
            <person name="Lokyitsang T."/>
            <person name="Lokyitsang Y."/>
            <person name="Lubonja R."/>
            <person name="Lui A."/>
            <person name="MacDonald P."/>
            <person name="Magnisalis V."/>
            <person name="Maru K."/>
            <person name="Matthews C."/>
            <person name="McCusker W."/>
            <person name="McDonough S."/>
            <person name="Mehta T."/>
            <person name="Meldrim J."/>
            <person name="Meneus L."/>
            <person name="Mihai O."/>
            <person name="Mihalev A."/>
            <person name="Mihova T."/>
            <person name="Mittelman R."/>
            <person name="Mlenga V."/>
            <person name="Montmayeur A."/>
            <person name="Mulrain L."/>
            <person name="Navidi A."/>
            <person name="Naylor J."/>
            <person name="Negash T."/>
            <person name="Nguyen T."/>
            <person name="Nguyen N."/>
            <person name="Nicol R."/>
            <person name="Norbu C."/>
            <person name="Norbu N."/>
            <person name="Novod N."/>
            <person name="O'Neill B."/>
            <person name="Osman S."/>
            <person name="Markiewicz E."/>
            <person name="Oyono O.L."/>
            <person name="Patti C."/>
            <person name="Phunkhang P."/>
            <person name="Pierre F."/>
            <person name="Priest M."/>
            <person name="Raghuraman S."/>
            <person name="Rege F."/>
            <person name="Reyes R."/>
            <person name="Rise C."/>
            <person name="Rogov P."/>
            <person name="Ross K."/>
            <person name="Ryan E."/>
            <person name="Settipalli S."/>
            <person name="Shea T."/>
            <person name="Sherpa N."/>
            <person name="Shi L."/>
            <person name="Shih D."/>
            <person name="Sparrow T."/>
            <person name="Spaulding J."/>
            <person name="Stalker J."/>
            <person name="Stange-Thomann N."/>
            <person name="Stavropoulos S."/>
            <person name="Stone C."/>
            <person name="Strader C."/>
            <person name="Tesfaye S."/>
            <person name="Thomson T."/>
            <person name="Thoulutsang Y."/>
            <person name="Thoulutsang D."/>
            <person name="Topham K."/>
            <person name="Topping I."/>
            <person name="Tsamla T."/>
            <person name="Vassiliev H."/>
            <person name="Vo A."/>
            <person name="Wangchuk T."/>
            <person name="Wangdi T."/>
            <person name="Weiand M."/>
            <person name="Wilkinson J."/>
            <person name="Wilson A."/>
            <person name="Yadav S."/>
            <person name="Young G."/>
            <person name="Yu Q."/>
            <person name="Zembek L."/>
            <person name="Zhong D."/>
            <person name="Zimmer A."/>
            <person name="Zwirko Z."/>
            <person name="Jaffe D.B."/>
            <person name="Alvarez P."/>
            <person name="Brockman W."/>
            <person name="Butler J."/>
            <person name="Chin C."/>
            <person name="Gnerre S."/>
            <person name="Grabherr M."/>
            <person name="Kleber M."/>
            <person name="Mauceli E."/>
            <person name="MacCallum I."/>
        </authorList>
    </citation>
    <scope>NUCLEOTIDE SEQUENCE [LARGE SCALE GENOMIC DNA]</scope>
    <source>
        <strain evidence="20">Tucson 15287-2541.00</strain>
    </source>
</reference>
<dbReference type="GO" id="GO:0005201">
    <property type="term" value="F:extracellular matrix structural constituent"/>
    <property type="evidence" value="ECO:0007669"/>
    <property type="project" value="EnsemblMetazoa"/>
</dbReference>
<feature type="region of interest" description="Disordered" evidence="14">
    <location>
        <begin position="644"/>
        <end position="691"/>
    </location>
</feature>
<dbReference type="PROSITE" id="PS50993">
    <property type="entry name" value="NIDOGEN_G2"/>
    <property type="match status" value="1"/>
</dbReference>
<dbReference type="KEGG" id="dgr:6560086"/>
<evidence type="ECO:0000256" key="15">
    <source>
        <dbReference type="SAM" id="SignalP"/>
    </source>
</evidence>
<dbReference type="GO" id="GO:0007160">
    <property type="term" value="P:cell-matrix adhesion"/>
    <property type="evidence" value="ECO:0007669"/>
    <property type="project" value="InterPro"/>
</dbReference>
<dbReference type="CDD" id="cd00054">
    <property type="entry name" value="EGF_CA"/>
    <property type="match status" value="1"/>
</dbReference>
<feature type="domain" description="EGF-like" evidence="16">
    <location>
        <begin position="833"/>
        <end position="875"/>
    </location>
</feature>
<dbReference type="InterPro" id="IPR006605">
    <property type="entry name" value="G2_nidogen/fibulin_G2F"/>
</dbReference>
<dbReference type="InterPro" id="IPR009030">
    <property type="entry name" value="Growth_fac_rcpt_cys_sf"/>
</dbReference>
<dbReference type="FunFam" id="2.10.25.10:FF:000038">
    <property type="entry name" value="Fibrillin 2"/>
    <property type="match status" value="1"/>
</dbReference>
<evidence type="ECO:0000256" key="14">
    <source>
        <dbReference type="SAM" id="MobiDB-lite"/>
    </source>
</evidence>
<dbReference type="SUPFAM" id="SSF63825">
    <property type="entry name" value="YWTD domain"/>
    <property type="match status" value="1"/>
</dbReference>
<dbReference type="GO" id="GO:0017147">
    <property type="term" value="F:Wnt-protein binding"/>
    <property type="evidence" value="ECO:0007669"/>
    <property type="project" value="TreeGrafter"/>
</dbReference>
<dbReference type="SMART" id="SM00682">
    <property type="entry name" value="G2F"/>
    <property type="match status" value="1"/>
</dbReference>
<dbReference type="OrthoDB" id="6375837at2759"/>
<dbReference type="PROSITE" id="PS51220">
    <property type="entry name" value="NIDO"/>
    <property type="match status" value="1"/>
</dbReference>
<dbReference type="SMART" id="SM00179">
    <property type="entry name" value="EGF_CA"/>
    <property type="match status" value="2"/>
</dbReference>
<dbReference type="FunFam" id="2.120.10.30:FF:000241">
    <property type="entry name" value="Low-density lipoprotein receptor-related protein 6"/>
    <property type="match status" value="1"/>
</dbReference>
<dbReference type="Pfam" id="PF00058">
    <property type="entry name" value="Ldl_recept_b"/>
    <property type="match status" value="3"/>
</dbReference>
<keyword evidence="2" id="KW-0964">Secreted</keyword>
<dbReference type="InterPro" id="IPR018097">
    <property type="entry name" value="EGF_Ca-bd_CS"/>
</dbReference>
<dbReference type="InterPro" id="IPR024731">
    <property type="entry name" value="NELL2-like_EGF"/>
</dbReference>
<feature type="disulfide bond" evidence="12">
    <location>
        <begin position="844"/>
        <end position="861"/>
    </location>
</feature>
<keyword evidence="5 15" id="KW-0732">Signal</keyword>
<feature type="domain" description="Nidogen G2 beta-barrel" evidence="17">
    <location>
        <begin position="330"/>
        <end position="555"/>
    </location>
</feature>
<dbReference type="Pfam" id="PF07474">
    <property type="entry name" value="G2F"/>
    <property type="match status" value="1"/>
</dbReference>
<feature type="chain" id="PRO_5002811634" evidence="15">
    <location>
        <begin position="29"/>
        <end position="1357"/>
    </location>
</feature>
<evidence type="ECO:0000256" key="13">
    <source>
        <dbReference type="PROSITE-ProRule" id="PRU00461"/>
    </source>
</evidence>
<dbReference type="InterPro" id="IPR001881">
    <property type="entry name" value="EGF-like_Ca-bd_dom"/>
</dbReference>
<feature type="repeat" description="LDL-receptor class B" evidence="13">
    <location>
        <begin position="1128"/>
        <end position="1171"/>
    </location>
</feature>
<dbReference type="SUPFAM" id="SSF57184">
    <property type="entry name" value="Growth factor receptor domain"/>
    <property type="match status" value="1"/>
</dbReference>
<dbReference type="PROSITE" id="PS01186">
    <property type="entry name" value="EGF_2"/>
    <property type="match status" value="6"/>
</dbReference>
<feature type="repeat" description="LDL-receptor class B" evidence="13">
    <location>
        <begin position="1172"/>
        <end position="1217"/>
    </location>
</feature>
<feature type="domain" description="NIDO" evidence="18">
    <location>
        <begin position="112"/>
        <end position="265"/>
    </location>
</feature>
<keyword evidence="4 12" id="KW-0245">EGF-like domain</keyword>
<dbReference type="PROSITE" id="PS50026">
    <property type="entry name" value="EGF_3"/>
    <property type="match status" value="6"/>
</dbReference>
<dbReference type="SUPFAM" id="SSF54511">
    <property type="entry name" value="GFP-like"/>
    <property type="match status" value="1"/>
</dbReference>
<dbReference type="FunCoup" id="B4J6X4">
    <property type="interactions" value="37"/>
</dbReference>
<evidence type="ECO:0000256" key="2">
    <source>
        <dbReference type="ARBA" id="ARBA00022525"/>
    </source>
</evidence>
<dbReference type="GO" id="GO:2001197">
    <property type="term" value="P:basement membrane assembly involved in embryonic body morphogenesis"/>
    <property type="evidence" value="ECO:0007669"/>
    <property type="project" value="EnsemblMetazoa"/>
</dbReference>
<feature type="domain" description="EGF-like" evidence="16">
    <location>
        <begin position="550"/>
        <end position="588"/>
    </location>
</feature>
<feature type="domain" description="EGF-like" evidence="16">
    <location>
        <begin position="956"/>
        <end position="997"/>
    </location>
</feature>
<sequence length="1357" mass="149895">MKTLIRKYDALLASLLLLLTLGSGTVNAQYEHYLDTLRSDELYEYVEGSGSIQYLAKGNSEQALLQLEKPISFYGEKYENIYINTNGILTFDVEFADYLNQPFPLEYPSIAAFYSNVDTSNSDDQSSISLFHTQDPETLDRAEQLVRYAYSDWPEFQALQLIVATWRNVGYFNSKTDRLNTFQVALIVGESQTFVQFIYPQGGLNWLQGEAGELGLPDIRAQAGFVAEDGRYYNLNGSGSENVRFLSESTNLGVPGVWLYQVAPLQPAENVLAPNNRETHTESPALAQSCNGNGHQCDSHAQCFDKSEGYCCVCEPGFYGNGRSCLANDLPIRVTGTLTGQLNGQPVDEEVKLQSYVVTTDARSYTTINPVSWEQAAQLRLVLPLLTTVGWLFAKPINGTANGYQLTGGNYEHISRIEYETGERLLVNQTFEGLNYWDQLSVKIEISGSVPRVSAVAKLHLPDYTDEYRFVRPGELQSQQSHRLELVEEQSVIGFKVDQRIIYQSCLRDDDADPTDSRVLQKVTKIVLDYAQRDNALRTSIVSKIGVNAESNVCTDGSVQCGENAVCILYEDTYRCDCQHGYAAQLDENGAELCIDVDECAEGSHVCDDNAVCSNNEGGFSCICLEGYGGNGYRCLRDDSADNIQYSTPAEPTDDNSYHNEGEEQTEPTEPWRHSEEMPGENYDNPQSSGNGQQSDECYLCSPDADCYEGRCRCREGFNGDGINCTRICGRDLVWEQGRCLPILFGEQEVESSCNILGDCTCPWGYELSEDNRICRNHGGGYDGERSEELIPCDVDANCHINAICAWNEHELRHTCICNQDYSGDGYTCNPIGEASCAIRPGICDPHATCSYNEQLGSSECVCERGYTGNGHHCQLAPECEQDKHCGESAYCDGGVCLCNEGYQRDVSDICVPAGQCGSVFCGSNALCKLDVGLGVQYCDCIDGYQGDAQTGCTSIPIPCNLRNNCGIHATCEPTEDPANYMCQCIAGYRGDGYVCVEDQNCLNNPTMCDMNAKCHSTNLGLVCSCNPGFYGNGSVCHERQQHDSDFLLVSYGVGIARVPLNGRDINPIMVASMAIGLDKDCVEGRVYWGDISLKMIISAKYDGSDKRDFITTDIESPEGIAIDVISRRLYWTDSVKDTIEVASLDDPTLRAVLINKHLVNPRGIAVDPHRQKLYWSDWDRSSPKIEYSDLDGTDRQLLLGSDAVKLPNSLVVLESTGELCFADAGAKKVECIDAQSLQMRTVFHEPSYPFGLTFIHNQFYWTDWTTKKVESVDSAGVRQKPIQTMFYGSHKMYAMTAVEQNCPQAPSQCQSNNGGCTDSRICLVNRKAPSGKSCKCTSASTTCAVASPYTFATPRK</sequence>
<protein>
    <submittedName>
        <fullName evidence="19">GH21783</fullName>
    </submittedName>
</protein>
<dbReference type="InterPro" id="IPR049883">
    <property type="entry name" value="NOTCH1_EGF-like"/>
</dbReference>
<evidence type="ECO:0000256" key="7">
    <source>
        <dbReference type="ARBA" id="ARBA00022837"/>
    </source>
</evidence>
<dbReference type="eggNOG" id="KOG1214">
    <property type="taxonomic scope" value="Eukaryota"/>
</dbReference>
<name>B4J6X4_DROGR</name>
<keyword evidence="9" id="KW-0130">Cell adhesion</keyword>
<evidence type="ECO:0000313" key="19">
    <source>
        <dbReference type="EMBL" id="EDW02055.1"/>
    </source>
</evidence>
<dbReference type="GO" id="GO:0005886">
    <property type="term" value="C:plasma membrane"/>
    <property type="evidence" value="ECO:0007669"/>
    <property type="project" value="TreeGrafter"/>
</dbReference>
<dbReference type="InterPro" id="IPR050778">
    <property type="entry name" value="Cueball_EGF_LRP_Nidogen"/>
</dbReference>
<dbReference type="PROSITE" id="PS01187">
    <property type="entry name" value="EGF_CA"/>
    <property type="match status" value="1"/>
</dbReference>
<dbReference type="InterPro" id="IPR011042">
    <property type="entry name" value="6-blade_b-propeller_TolB-like"/>
</dbReference>
<dbReference type="InterPro" id="IPR000033">
    <property type="entry name" value="LDLR_classB_rpt"/>
</dbReference>
<feature type="disulfide bond" evidence="12">
    <location>
        <begin position="966"/>
        <end position="983"/>
    </location>
</feature>
<dbReference type="Pfam" id="PF07645">
    <property type="entry name" value="EGF_CA"/>
    <property type="match status" value="1"/>
</dbReference>
<dbReference type="InterPro" id="IPR000742">
    <property type="entry name" value="EGF"/>
</dbReference>
<feature type="domain" description="EGF-like" evidence="16">
    <location>
        <begin position="998"/>
        <end position="1038"/>
    </location>
</feature>
<evidence type="ECO:0000256" key="6">
    <source>
        <dbReference type="ARBA" id="ARBA00022737"/>
    </source>
</evidence>
<keyword evidence="20" id="KW-1185">Reference proteome</keyword>
<evidence type="ECO:0000256" key="11">
    <source>
        <dbReference type="ARBA" id="ARBA00023180"/>
    </source>
</evidence>
<dbReference type="PANTHER" id="PTHR46513:SF13">
    <property type="entry name" value="EGF-LIKE DOMAIN-CONTAINING PROTEIN"/>
    <property type="match status" value="1"/>
</dbReference>
<dbReference type="GO" id="GO:0005604">
    <property type="term" value="C:basement membrane"/>
    <property type="evidence" value="ECO:0007669"/>
    <property type="project" value="UniProtKB-SubCell"/>
</dbReference>
<dbReference type="PROSITE" id="PS51120">
    <property type="entry name" value="LDLRB"/>
    <property type="match status" value="3"/>
</dbReference>
<evidence type="ECO:0000256" key="12">
    <source>
        <dbReference type="PROSITE-ProRule" id="PRU00076"/>
    </source>
</evidence>
<comment type="subcellular location">
    <subcellularLocation>
        <location evidence="1">Secreted</location>
        <location evidence="1">Extracellular space</location>
        <location evidence="1">Extracellular matrix</location>
        <location evidence="1">Basement membrane</location>
    </subcellularLocation>
</comment>
<keyword evidence="10 12" id="KW-1015">Disulfide bond</keyword>
<evidence type="ECO:0000256" key="8">
    <source>
        <dbReference type="ARBA" id="ARBA00022869"/>
    </source>
</evidence>
<dbReference type="PANTHER" id="PTHR46513">
    <property type="entry name" value="VITELLOGENIN RECEPTOR-LIKE PROTEIN-RELATED-RELATED"/>
    <property type="match status" value="1"/>
</dbReference>
<evidence type="ECO:0000256" key="9">
    <source>
        <dbReference type="ARBA" id="ARBA00022889"/>
    </source>
</evidence>
<dbReference type="InterPro" id="IPR009017">
    <property type="entry name" value="GFP"/>
</dbReference>
<dbReference type="EMBL" id="CH916367">
    <property type="protein sequence ID" value="EDW02055.1"/>
    <property type="molecule type" value="Genomic_DNA"/>
</dbReference>
<feature type="repeat" description="LDL-receptor class B" evidence="13">
    <location>
        <begin position="1085"/>
        <end position="1127"/>
    </location>
</feature>
<dbReference type="Gene3D" id="2.10.25.10">
    <property type="entry name" value="Laminin"/>
    <property type="match status" value="6"/>
</dbReference>
<dbReference type="Pfam" id="PF12947">
    <property type="entry name" value="EGF_3"/>
    <property type="match status" value="3"/>
</dbReference>
<dbReference type="PhylomeDB" id="B4J6X4"/>
<dbReference type="Gene3D" id="2.40.155.10">
    <property type="entry name" value="Green fluorescent protein"/>
    <property type="match status" value="1"/>
</dbReference>
<feature type="domain" description="EGF-like" evidence="16">
    <location>
        <begin position="789"/>
        <end position="830"/>
    </location>
</feature>
<dbReference type="FunFam" id="2.10.25.10:FF:000526">
    <property type="entry name" value="Dumpy, isoform J"/>
    <property type="match status" value="1"/>
</dbReference>
<dbReference type="STRING" id="7222.B4J6X4"/>
<accession>B4J6X4</accession>
<dbReference type="GO" id="GO:0110011">
    <property type="term" value="P:regulation of basement membrane organization"/>
    <property type="evidence" value="ECO:0007669"/>
    <property type="project" value="EnsemblMetazoa"/>
</dbReference>
<evidence type="ECO:0000256" key="3">
    <source>
        <dbReference type="ARBA" id="ARBA00022530"/>
    </source>
</evidence>
<dbReference type="PROSITE" id="PS00010">
    <property type="entry name" value="ASX_HYDROXYL"/>
    <property type="match status" value="2"/>
</dbReference>
<evidence type="ECO:0000256" key="1">
    <source>
        <dbReference type="ARBA" id="ARBA00004302"/>
    </source>
</evidence>
<keyword evidence="3" id="KW-0272">Extracellular matrix</keyword>
<feature type="disulfide bond" evidence="12">
    <location>
        <begin position="799"/>
        <end position="816"/>
    </location>
</feature>
<dbReference type="InParanoid" id="B4J6X4"/>
<gene>
    <name evidence="19" type="primary">Dgri\GH21783</name>
    <name evidence="19" type="ORF">Dgri_GH21783</name>
</gene>
<evidence type="ECO:0000313" key="20">
    <source>
        <dbReference type="Proteomes" id="UP000001070"/>
    </source>
</evidence>
<dbReference type="Proteomes" id="UP000001070">
    <property type="component" value="Unassembled WGS sequence"/>
</dbReference>